<name>A0ACC5ZY09_9RHOB</name>
<gene>
    <name evidence="1" type="ORF">M8744_13790</name>
</gene>
<protein>
    <submittedName>
        <fullName evidence="1">Ferredoxin</fullName>
    </submittedName>
</protein>
<evidence type="ECO:0000313" key="1">
    <source>
        <dbReference type="EMBL" id="MCM2563224.1"/>
    </source>
</evidence>
<comment type="caution">
    <text evidence="1">The sequence shown here is derived from an EMBL/GenBank/DDBJ whole genome shotgun (WGS) entry which is preliminary data.</text>
</comment>
<evidence type="ECO:0000313" key="2">
    <source>
        <dbReference type="Proteomes" id="UP001203036"/>
    </source>
</evidence>
<keyword evidence="2" id="KW-1185">Reference proteome</keyword>
<dbReference type="EMBL" id="JAMQGO010000010">
    <property type="protein sequence ID" value="MCM2563224.1"/>
    <property type="molecule type" value="Genomic_DNA"/>
</dbReference>
<dbReference type="Proteomes" id="UP001203036">
    <property type="component" value="Unassembled WGS sequence"/>
</dbReference>
<sequence>MPPDQLDAALAPLGLIEMGHVPFQAPARTLFLVGAGPGFWPVFTASPEYLDDYPDPLDRWSGRVLGDLAAALGAEVVFPFGGPPYEPFLKWALDSGRCHQSPVGMLVHDVAGMMISFRCGLILPGLANPPDPAPSPCTGCARPCVSACPVGALRTDAPYDVAACKAHIASPAGSDCRENGCLVRRACPVSQSFGRDTAQSGFHMTAFLKG</sequence>
<organism evidence="1 2">
    <name type="scientific">Lutimaribacter degradans</name>
    <dbReference type="NCBI Taxonomy" id="2945989"/>
    <lineage>
        <taxon>Bacteria</taxon>
        <taxon>Pseudomonadati</taxon>
        <taxon>Pseudomonadota</taxon>
        <taxon>Alphaproteobacteria</taxon>
        <taxon>Rhodobacterales</taxon>
        <taxon>Roseobacteraceae</taxon>
        <taxon>Lutimaribacter</taxon>
    </lineage>
</organism>
<proteinExistence type="predicted"/>
<reference evidence="1" key="1">
    <citation type="submission" date="2022-06" db="EMBL/GenBank/DDBJ databases">
        <title>Lutimaribacter sp. EGI FJ00013, a novel bacterium isolated from a salt lake sediment enrichment.</title>
        <authorList>
            <person name="Gao L."/>
            <person name="Fang B.-Z."/>
            <person name="Li W.-J."/>
        </authorList>
    </citation>
    <scope>NUCLEOTIDE SEQUENCE</scope>
    <source>
        <strain evidence="1">EGI FJ00013</strain>
    </source>
</reference>
<accession>A0ACC5ZY09</accession>